<dbReference type="EMBL" id="FOBF01000019">
    <property type="protein sequence ID" value="SEM95808.1"/>
    <property type="molecule type" value="Genomic_DNA"/>
</dbReference>
<proteinExistence type="predicted"/>
<dbReference type="Proteomes" id="UP000198953">
    <property type="component" value="Unassembled WGS sequence"/>
</dbReference>
<reference evidence="1 2" key="1">
    <citation type="submission" date="2016-10" db="EMBL/GenBank/DDBJ databases">
        <authorList>
            <person name="de Groot N.N."/>
        </authorList>
    </citation>
    <scope>NUCLEOTIDE SEQUENCE [LARGE SCALE GENOMIC DNA]</scope>
    <source>
        <strain evidence="1 2">DSM 43357</strain>
    </source>
</reference>
<keyword evidence="2" id="KW-1185">Reference proteome</keyword>
<evidence type="ECO:0008006" key="3">
    <source>
        <dbReference type="Google" id="ProtNLM"/>
    </source>
</evidence>
<sequence length="303" mass="32833">MAKPQVVGLITAICPPLPAVLDAVRSCCREFVASTLTDLTGIIRRHRKAIRSAWRRLNPGQLALLVLVYLCKGEMFTRLSAWCTVRHLGCHGWRYVQEAVALLGARSQKLDQASHQAPRGGLHYPVFDSMLMRTDRVEADRPFYSAEHLVPGMNTQVLASSDGSVLRTFGALPRKCHDLTATRLRGILSARWSGPASPSSLWLTRVFKARRAGLSPRTGLSGGGGWVVASYRGSQSVEGWVVTRCRGFQGAGGWVVASYRAFRGRGAGASPRTGGLRVWGAGASPGVGDYRGRGLGRRLVRGL</sequence>
<dbReference type="AlphaFoldDB" id="A0A1H8CNE0"/>
<dbReference type="STRING" id="46177.SAMN05660976_06466"/>
<protein>
    <recommendedName>
        <fullName evidence="3">DDE superfamily endonuclease</fullName>
    </recommendedName>
</protein>
<name>A0A1H8CNE0_9ACTN</name>
<organism evidence="1 2">
    <name type="scientific">Nonomuraea pusilla</name>
    <dbReference type="NCBI Taxonomy" id="46177"/>
    <lineage>
        <taxon>Bacteria</taxon>
        <taxon>Bacillati</taxon>
        <taxon>Actinomycetota</taxon>
        <taxon>Actinomycetes</taxon>
        <taxon>Streptosporangiales</taxon>
        <taxon>Streptosporangiaceae</taxon>
        <taxon>Nonomuraea</taxon>
    </lineage>
</organism>
<accession>A0A1H8CNE0</accession>
<evidence type="ECO:0000313" key="1">
    <source>
        <dbReference type="EMBL" id="SEM95808.1"/>
    </source>
</evidence>
<gene>
    <name evidence="1" type="ORF">SAMN05660976_06466</name>
</gene>
<evidence type="ECO:0000313" key="2">
    <source>
        <dbReference type="Proteomes" id="UP000198953"/>
    </source>
</evidence>